<evidence type="ECO:0000256" key="9">
    <source>
        <dbReference type="ARBA" id="ARBA00022777"/>
    </source>
</evidence>
<evidence type="ECO:0000256" key="6">
    <source>
        <dbReference type="ARBA" id="ARBA00022679"/>
    </source>
</evidence>
<dbReference type="PROSITE" id="PS00107">
    <property type="entry name" value="PROTEIN_KINASE_ATP"/>
    <property type="match status" value="1"/>
</dbReference>
<organism evidence="17">
    <name type="scientific">Amphimedon queenslandica</name>
    <name type="common">Sponge</name>
    <dbReference type="NCBI Taxonomy" id="400682"/>
    <lineage>
        <taxon>Eukaryota</taxon>
        <taxon>Metazoa</taxon>
        <taxon>Porifera</taxon>
        <taxon>Demospongiae</taxon>
        <taxon>Heteroscleromorpha</taxon>
        <taxon>Haplosclerida</taxon>
        <taxon>Niphatidae</taxon>
        <taxon>Amphimedon</taxon>
    </lineage>
</organism>
<dbReference type="EnsemblMetazoa" id="Aqu2.1.28316_001">
    <property type="protein sequence ID" value="Aqu2.1.28316_001"/>
    <property type="gene ID" value="Aqu2.1.28316"/>
</dbReference>
<evidence type="ECO:0000256" key="5">
    <source>
        <dbReference type="ARBA" id="ARBA00022553"/>
    </source>
</evidence>
<comment type="cofactor">
    <cofactor evidence="1">
        <name>Mg(2+)</name>
        <dbReference type="ChEBI" id="CHEBI:18420"/>
    </cofactor>
</comment>
<keyword evidence="6" id="KW-0808">Transferase</keyword>
<evidence type="ECO:0000256" key="7">
    <source>
        <dbReference type="ARBA" id="ARBA00022723"/>
    </source>
</evidence>
<dbReference type="InterPro" id="IPR000719">
    <property type="entry name" value="Prot_kinase_dom"/>
</dbReference>
<keyword evidence="10 14" id="KW-0067">ATP-binding</keyword>
<dbReference type="InterPro" id="IPR017441">
    <property type="entry name" value="Protein_kinase_ATP_BS"/>
</dbReference>
<evidence type="ECO:0000259" key="16">
    <source>
        <dbReference type="PROSITE" id="PS50011"/>
    </source>
</evidence>
<dbReference type="GO" id="GO:0005737">
    <property type="term" value="C:cytoplasm"/>
    <property type="evidence" value="ECO:0007669"/>
    <property type="project" value="TreeGrafter"/>
</dbReference>
<feature type="domain" description="Protein kinase" evidence="16">
    <location>
        <begin position="18"/>
        <end position="269"/>
    </location>
</feature>
<accession>A0A1X7UKX2</accession>
<dbReference type="SMART" id="SM00220">
    <property type="entry name" value="S_TKc"/>
    <property type="match status" value="1"/>
</dbReference>
<dbReference type="InterPro" id="IPR034672">
    <property type="entry name" value="SIK"/>
</dbReference>
<dbReference type="Pfam" id="PF00069">
    <property type="entry name" value="Pkinase"/>
    <property type="match status" value="1"/>
</dbReference>
<feature type="region of interest" description="Disordered" evidence="15">
    <location>
        <begin position="649"/>
        <end position="685"/>
    </location>
</feature>
<dbReference type="InterPro" id="IPR011009">
    <property type="entry name" value="Kinase-like_dom_sf"/>
</dbReference>
<evidence type="ECO:0000256" key="2">
    <source>
        <dbReference type="ARBA" id="ARBA00006234"/>
    </source>
</evidence>
<keyword evidence="18" id="KW-1185">Reference proteome</keyword>
<keyword evidence="5" id="KW-0597">Phosphoprotein</keyword>
<dbReference type="CDD" id="cd14071">
    <property type="entry name" value="STKc_SIK"/>
    <property type="match status" value="1"/>
</dbReference>
<evidence type="ECO:0000256" key="8">
    <source>
        <dbReference type="ARBA" id="ARBA00022741"/>
    </source>
</evidence>
<dbReference type="Proteomes" id="UP000007879">
    <property type="component" value="Unassembled WGS sequence"/>
</dbReference>
<dbReference type="PANTHER" id="PTHR24346">
    <property type="entry name" value="MAP/MICROTUBULE AFFINITY-REGULATING KINASE"/>
    <property type="match status" value="1"/>
</dbReference>
<evidence type="ECO:0000256" key="14">
    <source>
        <dbReference type="PROSITE-ProRule" id="PRU10141"/>
    </source>
</evidence>
<feature type="compositionally biased region" description="Low complexity" evidence="15">
    <location>
        <begin position="456"/>
        <end position="469"/>
    </location>
</feature>
<dbReference type="GO" id="GO:0050321">
    <property type="term" value="F:tau-protein kinase activity"/>
    <property type="evidence" value="ECO:0007669"/>
    <property type="project" value="TreeGrafter"/>
</dbReference>
<gene>
    <name evidence="17" type="primary">100635027</name>
</gene>
<dbReference type="InterPro" id="IPR008271">
    <property type="entry name" value="Ser/Thr_kinase_AS"/>
</dbReference>
<keyword evidence="7" id="KW-0479">Metal-binding</keyword>
<evidence type="ECO:0000256" key="10">
    <source>
        <dbReference type="ARBA" id="ARBA00022840"/>
    </source>
</evidence>
<evidence type="ECO:0000256" key="3">
    <source>
        <dbReference type="ARBA" id="ARBA00012513"/>
    </source>
</evidence>
<feature type="binding site" evidence="14">
    <location>
        <position position="47"/>
    </location>
    <ligand>
        <name>ATP</name>
        <dbReference type="ChEBI" id="CHEBI:30616"/>
    </ligand>
</feature>
<dbReference type="eggNOG" id="KOG0586">
    <property type="taxonomic scope" value="Eukaryota"/>
</dbReference>
<evidence type="ECO:0000256" key="15">
    <source>
        <dbReference type="SAM" id="MobiDB-lite"/>
    </source>
</evidence>
<dbReference type="GO" id="GO:0000226">
    <property type="term" value="P:microtubule cytoskeleton organization"/>
    <property type="evidence" value="ECO:0007669"/>
    <property type="project" value="TreeGrafter"/>
</dbReference>
<keyword evidence="9" id="KW-0418">Kinase</keyword>
<evidence type="ECO:0000256" key="12">
    <source>
        <dbReference type="ARBA" id="ARBA00047899"/>
    </source>
</evidence>
<evidence type="ECO:0000313" key="18">
    <source>
        <dbReference type="Proteomes" id="UP000007879"/>
    </source>
</evidence>
<dbReference type="Gene3D" id="1.10.510.10">
    <property type="entry name" value="Transferase(Phosphotransferase) domain 1"/>
    <property type="match status" value="1"/>
</dbReference>
<keyword evidence="11" id="KW-0460">Magnesium</keyword>
<dbReference type="OrthoDB" id="193931at2759"/>
<dbReference type="FunCoup" id="A0A1X7UKX2">
    <property type="interactions" value="21"/>
</dbReference>
<dbReference type="EC" id="2.7.11.1" evidence="3"/>
<protein>
    <recommendedName>
        <fullName evidence="3">non-specific serine/threonine protein kinase</fullName>
        <ecNumber evidence="3">2.7.11.1</ecNumber>
    </recommendedName>
</protein>
<name>A0A1X7UKX2_AMPQE</name>
<evidence type="ECO:0000256" key="13">
    <source>
        <dbReference type="ARBA" id="ARBA00048679"/>
    </source>
</evidence>
<dbReference type="PANTHER" id="PTHR24346:SF42">
    <property type="entry name" value="SERINE_THREONINE-PROTEIN KINASE SIK3"/>
    <property type="match status" value="1"/>
</dbReference>
<reference evidence="17" key="2">
    <citation type="submission" date="2017-05" db="UniProtKB">
        <authorList>
            <consortium name="EnsemblMetazoa"/>
        </authorList>
    </citation>
    <scope>IDENTIFICATION</scope>
</reference>
<feature type="region of interest" description="Disordered" evidence="15">
    <location>
        <begin position="717"/>
        <end position="746"/>
    </location>
</feature>
<dbReference type="FunFam" id="1.10.510.10:FF:000156">
    <property type="entry name" value="Serine/threonine-protein kinase SIK3 homolog"/>
    <property type="match status" value="1"/>
</dbReference>
<comment type="similarity">
    <text evidence="2">Belongs to the protein kinase superfamily. CAMK Ser/Thr protein kinase family. SNF1 subfamily.</text>
</comment>
<sequence length="986" mass="109337">MSTAIPESIANQSRIGYYELEKVIGRGNFAIVKLATHTVSKMKVAIKIIDKSRLDKENLKKVQREVEIMKQLDHPHIIKLYQVMNTTQWLYLVTEYASGGEIFDYLIQHRKMTESEARKKFKQIVMAVDYCHSRGIVHRDLKAENLLLDENSNVKLADFGFSNSFKNEELLKTWCGSPPYAAPELFEGKEYSGPQADIWSLGVVLYVMVCGALPFDGNNLQHLRARVLAGRFRIPFYMSEECEKLIRKMLQLDPSKRIPLSKVLEHKWMQATPTTVEGPSPLRSSPLYPQKTASGNLLWNEQVLLAIQRLQSSNFSIEAVKQAVLKKQYNDQAALYYMLLHKWEKGQLQIPLNPLVSQLSYQGRYSTSSLASFSGVPRINIDGVGSSSGSMGIVPWQNFHGPSLAPPTMNNASDSTMDANLQRYLNQGRRHTLGTAHNMLIIPPEDMNRLRKINESSSSQASSGFGSSSTNVPPVHPEMQPHIIPTLSTGIEEPKTSIGSIVSSSRQFLQLPRFFSSKRRASDGGHYLEAYRQFLHKRSSTMYSHQASVEGGVVSAQPTTAKQLLQEKIETDRLYGRLPRQKLPHNPHLLSSSGLESSNIIAQMVQPVQPLTSSTLPLPVPMANLREQCQPFHDITQQQIREQLEQLHMSNGSPSDHGSLPHAQSSGVASGGSSTSSINSRKNSSGNNSIIAQLLAATPPSASPSFPTQMVATSMASSEYDGASTSNERRYSIQPSPHSSLNPPVTRHHRKTLPDLHPQLIIVEPPANLHPQASTSSSLGESSPESSLGATANAIGRRSPPYFQVGSPGEVGSPLHWQERQRKTGMSLQPSHLGASSIEDDFCKGVTIPNLPDPQSSIVPQPLQQQQQQHDILQQSVQQIPIFFNQHISLLNPNVANQIAHQQMSSLVHHISNVLSSFKIVYQCSGNVFTICHRGVDFQIHVQVSPHYAIQNALQLSLQYMHIGGDSQLYQSLCTELAPHFVPSVQ</sequence>
<dbReference type="InParanoid" id="A0A1X7UKX2"/>
<dbReference type="PROSITE" id="PS50011">
    <property type="entry name" value="PROTEIN_KINASE_DOM"/>
    <property type="match status" value="1"/>
</dbReference>
<dbReference type="EnsemblMetazoa" id="XM_011406469.2">
    <property type="protein sequence ID" value="XP_011404771.1"/>
    <property type="gene ID" value="LOC100635027"/>
</dbReference>
<dbReference type="KEGG" id="aqu:100635027"/>
<evidence type="ECO:0000313" key="17">
    <source>
        <dbReference type="EnsemblMetazoa" id="Aqu2.1.28316_001"/>
    </source>
</evidence>
<reference evidence="18" key="1">
    <citation type="journal article" date="2010" name="Nature">
        <title>The Amphimedon queenslandica genome and the evolution of animal complexity.</title>
        <authorList>
            <person name="Srivastava M."/>
            <person name="Simakov O."/>
            <person name="Chapman J."/>
            <person name="Fahey B."/>
            <person name="Gauthier M.E."/>
            <person name="Mitros T."/>
            <person name="Richards G.S."/>
            <person name="Conaco C."/>
            <person name="Dacre M."/>
            <person name="Hellsten U."/>
            <person name="Larroux C."/>
            <person name="Putnam N.H."/>
            <person name="Stanke M."/>
            <person name="Adamska M."/>
            <person name="Darling A."/>
            <person name="Degnan S.M."/>
            <person name="Oakley T.H."/>
            <person name="Plachetzki D.C."/>
            <person name="Zhai Y."/>
            <person name="Adamski M."/>
            <person name="Calcino A."/>
            <person name="Cummins S.F."/>
            <person name="Goodstein D.M."/>
            <person name="Harris C."/>
            <person name="Jackson D.J."/>
            <person name="Leys S.P."/>
            <person name="Shu S."/>
            <person name="Woodcroft B.J."/>
            <person name="Vervoort M."/>
            <person name="Kosik K.S."/>
            <person name="Manning G."/>
            <person name="Degnan B.M."/>
            <person name="Rokhsar D.S."/>
        </authorList>
    </citation>
    <scope>NUCLEOTIDE SEQUENCE [LARGE SCALE GENOMIC DNA]</scope>
</reference>
<evidence type="ECO:0000256" key="4">
    <source>
        <dbReference type="ARBA" id="ARBA00022527"/>
    </source>
</evidence>
<feature type="compositionally biased region" description="Low complexity" evidence="15">
    <location>
        <begin position="774"/>
        <end position="789"/>
    </location>
</feature>
<feature type="compositionally biased region" description="Polar residues" evidence="15">
    <location>
        <begin position="733"/>
        <end position="743"/>
    </location>
</feature>
<dbReference type="GO" id="GO:0046872">
    <property type="term" value="F:metal ion binding"/>
    <property type="evidence" value="ECO:0007669"/>
    <property type="project" value="UniProtKB-KW"/>
</dbReference>
<keyword evidence="8 14" id="KW-0547">Nucleotide-binding</keyword>
<dbReference type="PROSITE" id="PS00108">
    <property type="entry name" value="PROTEIN_KINASE_ST"/>
    <property type="match status" value="1"/>
</dbReference>
<comment type="catalytic activity">
    <reaction evidence="13">
        <text>L-seryl-[protein] + ATP = O-phospho-L-seryl-[protein] + ADP + H(+)</text>
        <dbReference type="Rhea" id="RHEA:17989"/>
        <dbReference type="Rhea" id="RHEA-COMP:9863"/>
        <dbReference type="Rhea" id="RHEA-COMP:11604"/>
        <dbReference type="ChEBI" id="CHEBI:15378"/>
        <dbReference type="ChEBI" id="CHEBI:29999"/>
        <dbReference type="ChEBI" id="CHEBI:30616"/>
        <dbReference type="ChEBI" id="CHEBI:83421"/>
        <dbReference type="ChEBI" id="CHEBI:456216"/>
        <dbReference type="EC" id="2.7.11.1"/>
    </reaction>
</comment>
<feature type="region of interest" description="Disordered" evidence="15">
    <location>
        <begin position="769"/>
        <end position="802"/>
    </location>
</feature>
<comment type="catalytic activity">
    <reaction evidence="12">
        <text>L-threonyl-[protein] + ATP = O-phospho-L-threonyl-[protein] + ADP + H(+)</text>
        <dbReference type="Rhea" id="RHEA:46608"/>
        <dbReference type="Rhea" id="RHEA-COMP:11060"/>
        <dbReference type="Rhea" id="RHEA-COMP:11605"/>
        <dbReference type="ChEBI" id="CHEBI:15378"/>
        <dbReference type="ChEBI" id="CHEBI:30013"/>
        <dbReference type="ChEBI" id="CHEBI:30616"/>
        <dbReference type="ChEBI" id="CHEBI:61977"/>
        <dbReference type="ChEBI" id="CHEBI:456216"/>
        <dbReference type="EC" id="2.7.11.1"/>
    </reaction>
</comment>
<dbReference type="AlphaFoldDB" id="A0A1X7UKX2"/>
<dbReference type="GO" id="GO:0035556">
    <property type="term" value="P:intracellular signal transduction"/>
    <property type="evidence" value="ECO:0007669"/>
    <property type="project" value="TreeGrafter"/>
</dbReference>
<evidence type="ECO:0000256" key="11">
    <source>
        <dbReference type="ARBA" id="ARBA00022842"/>
    </source>
</evidence>
<dbReference type="STRING" id="400682.A0A1X7UKX2"/>
<dbReference type="GO" id="GO:0005524">
    <property type="term" value="F:ATP binding"/>
    <property type="evidence" value="ECO:0007669"/>
    <property type="project" value="UniProtKB-UniRule"/>
</dbReference>
<evidence type="ECO:0000256" key="1">
    <source>
        <dbReference type="ARBA" id="ARBA00001946"/>
    </source>
</evidence>
<dbReference type="SUPFAM" id="SSF56112">
    <property type="entry name" value="Protein kinase-like (PK-like)"/>
    <property type="match status" value="1"/>
</dbReference>
<keyword evidence="4" id="KW-0723">Serine/threonine-protein kinase</keyword>
<proteinExistence type="inferred from homology"/>
<feature type="compositionally biased region" description="Low complexity" evidence="15">
    <location>
        <begin position="665"/>
        <end position="685"/>
    </location>
</feature>
<feature type="region of interest" description="Disordered" evidence="15">
    <location>
        <begin position="454"/>
        <end position="482"/>
    </location>
</feature>
<dbReference type="FunFam" id="3.30.200.20:FF:000003">
    <property type="entry name" value="Non-specific serine/threonine protein kinase"/>
    <property type="match status" value="1"/>
</dbReference>